<proteinExistence type="predicted"/>
<sequence>MSDVSQLQKGMINVALDFIIDDSALPTCVAGSDCNALLSIFHCQVDMPSFQIRQLQEPQASFVTARPPCGNHI</sequence>
<dbReference type="EMBL" id="BMAV01023043">
    <property type="protein sequence ID" value="GFY78519.1"/>
    <property type="molecule type" value="Genomic_DNA"/>
</dbReference>
<organism evidence="2 3">
    <name type="scientific">Trichonephila inaurata madagascariensis</name>
    <dbReference type="NCBI Taxonomy" id="2747483"/>
    <lineage>
        <taxon>Eukaryota</taxon>
        <taxon>Metazoa</taxon>
        <taxon>Ecdysozoa</taxon>
        <taxon>Arthropoda</taxon>
        <taxon>Chelicerata</taxon>
        <taxon>Arachnida</taxon>
        <taxon>Araneae</taxon>
        <taxon>Araneomorphae</taxon>
        <taxon>Entelegynae</taxon>
        <taxon>Araneoidea</taxon>
        <taxon>Nephilidae</taxon>
        <taxon>Trichonephila</taxon>
        <taxon>Trichonephila inaurata</taxon>
    </lineage>
</organism>
<dbReference type="Proteomes" id="UP000886998">
    <property type="component" value="Unassembled WGS sequence"/>
</dbReference>
<gene>
    <name evidence="1" type="ORF">TNIN_14841</name>
    <name evidence="2" type="ORF">TNIN_198781</name>
</gene>
<dbReference type="EMBL" id="BMAV01009759">
    <property type="protein sequence ID" value="GFY54203.1"/>
    <property type="molecule type" value="Genomic_DNA"/>
</dbReference>
<protein>
    <submittedName>
        <fullName evidence="2">Uncharacterized protein</fullName>
    </submittedName>
</protein>
<evidence type="ECO:0000313" key="1">
    <source>
        <dbReference type="EMBL" id="GFY54203.1"/>
    </source>
</evidence>
<comment type="caution">
    <text evidence="2">The sequence shown here is derived from an EMBL/GenBank/DDBJ whole genome shotgun (WGS) entry which is preliminary data.</text>
</comment>
<dbReference type="AlphaFoldDB" id="A0A8X6YVF2"/>
<accession>A0A8X6YVF2</accession>
<name>A0A8X6YVF2_9ARAC</name>
<evidence type="ECO:0000313" key="3">
    <source>
        <dbReference type="Proteomes" id="UP000886998"/>
    </source>
</evidence>
<evidence type="ECO:0000313" key="2">
    <source>
        <dbReference type="EMBL" id="GFY78519.1"/>
    </source>
</evidence>
<reference evidence="2" key="1">
    <citation type="submission" date="2020-08" db="EMBL/GenBank/DDBJ databases">
        <title>Multicomponent nature underlies the extraordinary mechanical properties of spider dragline silk.</title>
        <authorList>
            <person name="Kono N."/>
            <person name="Nakamura H."/>
            <person name="Mori M."/>
            <person name="Yoshida Y."/>
            <person name="Ohtoshi R."/>
            <person name="Malay A.D."/>
            <person name="Moran D.A.P."/>
            <person name="Tomita M."/>
            <person name="Numata K."/>
            <person name="Arakawa K."/>
        </authorList>
    </citation>
    <scope>NUCLEOTIDE SEQUENCE</scope>
</reference>
<keyword evidence="3" id="KW-1185">Reference proteome</keyword>